<dbReference type="SMART" id="SM00028">
    <property type="entry name" value="TPR"/>
    <property type="match status" value="9"/>
</dbReference>
<evidence type="ECO:0000256" key="1">
    <source>
        <dbReference type="ARBA" id="ARBA00004572"/>
    </source>
</evidence>
<keyword evidence="14" id="KW-1185">Reference proteome</keyword>
<dbReference type="Proteomes" id="UP001220961">
    <property type="component" value="Chromosome 2"/>
</dbReference>
<evidence type="ECO:0000313" key="14">
    <source>
        <dbReference type="Proteomes" id="UP001220961"/>
    </source>
</evidence>
<organism evidence="13 14">
    <name type="scientific">Malassezia caprae</name>
    <dbReference type="NCBI Taxonomy" id="1381934"/>
    <lineage>
        <taxon>Eukaryota</taxon>
        <taxon>Fungi</taxon>
        <taxon>Dikarya</taxon>
        <taxon>Basidiomycota</taxon>
        <taxon>Ustilaginomycotina</taxon>
        <taxon>Malasseziomycetes</taxon>
        <taxon>Malasseziales</taxon>
        <taxon>Malasseziaceae</taxon>
        <taxon>Malassezia</taxon>
    </lineage>
</organism>
<feature type="repeat" description="TPR" evidence="10">
    <location>
        <begin position="109"/>
        <end position="142"/>
    </location>
</feature>
<keyword evidence="2 12" id="KW-0812">Transmembrane</keyword>
<dbReference type="GO" id="GO:0030943">
    <property type="term" value="F:mitochondrion targeting sequence binding"/>
    <property type="evidence" value="ECO:0007669"/>
    <property type="project" value="TreeGrafter"/>
</dbReference>
<dbReference type="PANTHER" id="PTHR46208:SF1">
    <property type="entry name" value="MITOCHONDRIAL IMPORT RECEPTOR SUBUNIT TOM70"/>
    <property type="match status" value="1"/>
</dbReference>
<evidence type="ECO:0000256" key="9">
    <source>
        <dbReference type="ARBA" id="ARBA00038030"/>
    </source>
</evidence>
<dbReference type="SUPFAM" id="SSF48452">
    <property type="entry name" value="TPR-like"/>
    <property type="match status" value="1"/>
</dbReference>
<dbReference type="Pfam" id="PF13181">
    <property type="entry name" value="TPR_8"/>
    <property type="match status" value="1"/>
</dbReference>
<keyword evidence="5 10" id="KW-0802">TPR repeat</keyword>
<dbReference type="EMBL" id="CP119909">
    <property type="protein sequence ID" value="WFD18709.1"/>
    <property type="molecule type" value="Genomic_DNA"/>
</dbReference>
<dbReference type="Gene3D" id="1.25.40.10">
    <property type="entry name" value="Tetratricopeptide repeat domain"/>
    <property type="match status" value="2"/>
</dbReference>
<evidence type="ECO:0000256" key="7">
    <source>
        <dbReference type="ARBA" id="ARBA00023128"/>
    </source>
</evidence>
<dbReference type="PROSITE" id="PS50005">
    <property type="entry name" value="TPR"/>
    <property type="match status" value="4"/>
</dbReference>
<evidence type="ECO:0000313" key="13">
    <source>
        <dbReference type="EMBL" id="WFD18709.1"/>
    </source>
</evidence>
<evidence type="ECO:0000256" key="8">
    <source>
        <dbReference type="ARBA" id="ARBA00023136"/>
    </source>
</evidence>
<dbReference type="GO" id="GO:0005741">
    <property type="term" value="C:mitochondrial outer membrane"/>
    <property type="evidence" value="ECO:0007669"/>
    <property type="project" value="UniProtKB-SubCell"/>
</dbReference>
<feature type="transmembrane region" description="Helical" evidence="12">
    <location>
        <begin position="19"/>
        <end position="39"/>
    </location>
</feature>
<evidence type="ECO:0000256" key="3">
    <source>
        <dbReference type="ARBA" id="ARBA00022737"/>
    </source>
</evidence>
<keyword evidence="8 12" id="KW-0472">Membrane</keyword>
<keyword evidence="4" id="KW-1000">Mitochondrion outer membrane</keyword>
<feature type="repeat" description="TPR" evidence="10">
    <location>
        <begin position="457"/>
        <end position="490"/>
    </location>
</feature>
<feature type="compositionally biased region" description="Basic residues" evidence="11">
    <location>
        <begin position="59"/>
        <end position="71"/>
    </location>
</feature>
<comment type="similarity">
    <text evidence="9">Belongs to the Tom70 family.</text>
</comment>
<gene>
    <name evidence="13" type="primary">TOM70</name>
    <name evidence="13" type="ORF">MCAP1_000918</name>
</gene>
<dbReference type="PANTHER" id="PTHR46208">
    <property type="entry name" value="MITOCHONDRIAL IMPORT RECEPTOR SUBUNIT TOM70"/>
    <property type="match status" value="1"/>
</dbReference>
<proteinExistence type="inferred from homology"/>
<dbReference type="GO" id="GO:0045039">
    <property type="term" value="P:protein insertion into mitochondrial inner membrane"/>
    <property type="evidence" value="ECO:0007669"/>
    <property type="project" value="TreeGrafter"/>
</dbReference>
<dbReference type="InterPro" id="IPR011990">
    <property type="entry name" value="TPR-like_helical_dom_sf"/>
</dbReference>
<sequence length="601" mass="65800">MATNASANSLVRWVQDNRFAVAAIAATATALSAAGLLYLSTSSSAPRSTTDAKGPSSSSKKKRAKKSKKSKASTASSGAVLEDESDEQLAGLSVQELQRLPQEKKESVAQHLKNLGNKAYSNKKYEEAIAHYTKAIGAAPSAVFYSNRAACYSNLDQPSKVIDDCNEALKLERTYIKALNRRAVASEHLGEACDAPGEAGDKARAHMEQSLTDFTAVAILGHFRDAGATTSVERVLKKLASGKAKLILSTREPRLPSPTFVTAYIDAFRPKAPPAIADDAPQGDRTLKAAFEAVEARNYPHALSLVGEALQQCLSTKELQAAAYNMSGTFQFVIGQTAKSLSDLDKCTQLCPELVQAWVKKASVHMELGDKDAAFHDFERAVAINPDDPDIYYHRGQVHFILGEFDEAIRDYEKSTALDDTFIYSQVQHAVANYKLGNIAKSTAAFRRILKAFENAPEAHNYYGELLLDQQRHEDALSHFDKSIELERKCNSTNVLAMINKALVLFQWKQDLSGAEQLCRDALQIDPDCDVAIATLAQLSLQQSKIPEAIEYFRRSADIARTEPELVNAITYEFASRAQLQFIKDYPEQGAALSQMASSLM</sequence>
<evidence type="ECO:0000256" key="6">
    <source>
        <dbReference type="ARBA" id="ARBA00022989"/>
    </source>
</evidence>
<dbReference type="Pfam" id="PF13432">
    <property type="entry name" value="TPR_16"/>
    <property type="match status" value="2"/>
</dbReference>
<feature type="repeat" description="TPR" evidence="10">
    <location>
        <begin position="355"/>
        <end position="388"/>
    </location>
</feature>
<evidence type="ECO:0000256" key="10">
    <source>
        <dbReference type="PROSITE-ProRule" id="PRU00339"/>
    </source>
</evidence>
<dbReference type="AlphaFoldDB" id="A0AAF0E568"/>
<comment type="subcellular location">
    <subcellularLocation>
        <location evidence="1">Mitochondrion outer membrane</location>
        <topology evidence="1">Single-pass membrane protein</topology>
    </subcellularLocation>
</comment>
<dbReference type="InterPro" id="IPR019734">
    <property type="entry name" value="TPR_rpt"/>
</dbReference>
<feature type="repeat" description="TPR" evidence="10">
    <location>
        <begin position="389"/>
        <end position="422"/>
    </location>
</feature>
<keyword evidence="3" id="KW-0677">Repeat</keyword>
<dbReference type="GO" id="GO:0030150">
    <property type="term" value="P:protein import into mitochondrial matrix"/>
    <property type="evidence" value="ECO:0007669"/>
    <property type="project" value="TreeGrafter"/>
</dbReference>
<keyword evidence="6 12" id="KW-1133">Transmembrane helix</keyword>
<evidence type="ECO:0000256" key="2">
    <source>
        <dbReference type="ARBA" id="ARBA00022692"/>
    </source>
</evidence>
<evidence type="ECO:0000256" key="4">
    <source>
        <dbReference type="ARBA" id="ARBA00022787"/>
    </source>
</evidence>
<evidence type="ECO:0000256" key="12">
    <source>
        <dbReference type="SAM" id="Phobius"/>
    </source>
</evidence>
<dbReference type="Pfam" id="PF14559">
    <property type="entry name" value="TPR_19"/>
    <property type="match status" value="1"/>
</dbReference>
<reference evidence="13" key="1">
    <citation type="submission" date="2023-03" db="EMBL/GenBank/DDBJ databases">
        <title>Mating type loci evolution in Malassezia.</title>
        <authorList>
            <person name="Coelho M.A."/>
        </authorList>
    </citation>
    <scope>NUCLEOTIDE SEQUENCE</scope>
    <source>
        <strain evidence="13">CBS 10434</strain>
    </source>
</reference>
<dbReference type="GO" id="GO:0008320">
    <property type="term" value="F:protein transmembrane transporter activity"/>
    <property type="evidence" value="ECO:0007669"/>
    <property type="project" value="TreeGrafter"/>
</dbReference>
<protein>
    <submittedName>
        <fullName evidence="13">TOM (Translocase of outer membrane) complex component</fullName>
    </submittedName>
</protein>
<feature type="region of interest" description="Disordered" evidence="11">
    <location>
        <begin position="43"/>
        <end position="84"/>
    </location>
</feature>
<evidence type="ECO:0000256" key="11">
    <source>
        <dbReference type="SAM" id="MobiDB-lite"/>
    </source>
</evidence>
<keyword evidence="7" id="KW-0496">Mitochondrion</keyword>
<evidence type="ECO:0000256" key="5">
    <source>
        <dbReference type="ARBA" id="ARBA00022803"/>
    </source>
</evidence>
<accession>A0AAF0E568</accession>
<name>A0AAF0E568_9BASI</name>